<protein>
    <submittedName>
        <fullName evidence="4">DDE_Tnp_1_7 domain-containing protein</fullName>
    </submittedName>
</protein>
<dbReference type="Proteomes" id="UP000050761">
    <property type="component" value="Unassembled WGS sequence"/>
</dbReference>
<feature type="compositionally biased region" description="Acidic residues" evidence="1">
    <location>
        <begin position="44"/>
        <end position="54"/>
    </location>
</feature>
<proteinExistence type="predicted"/>
<gene>
    <name evidence="2" type="ORF">HPBE_LOCUS18033</name>
</gene>
<evidence type="ECO:0000256" key="1">
    <source>
        <dbReference type="SAM" id="MobiDB-lite"/>
    </source>
</evidence>
<keyword evidence="3" id="KW-1185">Reference proteome</keyword>
<accession>A0A3P8AIY5</accession>
<dbReference type="EMBL" id="UZAH01030421">
    <property type="protein sequence ID" value="VDP10501.1"/>
    <property type="molecule type" value="Genomic_DNA"/>
</dbReference>
<feature type="compositionally biased region" description="Basic and acidic residues" evidence="1">
    <location>
        <begin position="55"/>
        <end position="66"/>
    </location>
</feature>
<feature type="region of interest" description="Disordered" evidence="1">
    <location>
        <begin position="29"/>
        <end position="80"/>
    </location>
</feature>
<evidence type="ECO:0000313" key="3">
    <source>
        <dbReference type="Proteomes" id="UP000050761"/>
    </source>
</evidence>
<evidence type="ECO:0000313" key="2">
    <source>
        <dbReference type="EMBL" id="VDP10501.1"/>
    </source>
</evidence>
<dbReference type="WBParaSite" id="HPBE_0001803401-mRNA-1">
    <property type="protein sequence ID" value="HPBE_0001803401-mRNA-1"/>
    <property type="gene ID" value="HPBE_0001803401"/>
</dbReference>
<accession>A0A183G861</accession>
<name>A0A183G861_HELPZ</name>
<dbReference type="AlphaFoldDB" id="A0A183G861"/>
<organism evidence="3 4">
    <name type="scientific">Heligmosomoides polygyrus</name>
    <name type="common">Parasitic roundworm</name>
    <dbReference type="NCBI Taxonomy" id="6339"/>
    <lineage>
        <taxon>Eukaryota</taxon>
        <taxon>Metazoa</taxon>
        <taxon>Ecdysozoa</taxon>
        <taxon>Nematoda</taxon>
        <taxon>Chromadorea</taxon>
        <taxon>Rhabditida</taxon>
        <taxon>Rhabditina</taxon>
        <taxon>Rhabditomorpha</taxon>
        <taxon>Strongyloidea</taxon>
        <taxon>Heligmosomidae</taxon>
        <taxon>Heligmosomoides</taxon>
    </lineage>
</organism>
<reference evidence="2 3" key="1">
    <citation type="submission" date="2018-11" db="EMBL/GenBank/DDBJ databases">
        <authorList>
            <consortium name="Pathogen Informatics"/>
        </authorList>
    </citation>
    <scope>NUCLEOTIDE SEQUENCE [LARGE SCALE GENOMIC DNA]</scope>
</reference>
<reference evidence="4" key="2">
    <citation type="submission" date="2019-09" db="UniProtKB">
        <authorList>
            <consortium name="WormBaseParasite"/>
        </authorList>
    </citation>
    <scope>IDENTIFICATION</scope>
</reference>
<evidence type="ECO:0000313" key="4">
    <source>
        <dbReference type="WBParaSite" id="HPBE_0001803401-mRNA-1"/>
    </source>
</evidence>
<sequence>MSILDDIVDELNESFDDLLLDSDLEASDNMECDDKAPAIVTDSDQSDSDLSDDEEAKKTWMDDTQKHNSYVSGSEAQRARDVERKRGISLWLPCDGRLCDTHTAAVGHRPLLTPTTSTSTSPSSKAEEHYHMYAAQALRADNHDQCLATIMLYIIRAFF</sequence>